<feature type="compositionally biased region" description="Polar residues" evidence="3">
    <location>
        <begin position="568"/>
        <end position="578"/>
    </location>
</feature>
<dbReference type="Proteomes" id="UP000000763">
    <property type="component" value="Chromosome 8"/>
</dbReference>
<dbReference type="KEGG" id="dosa:Os08g0459400"/>
<dbReference type="PANTHER" id="PTHR47906:SF7">
    <property type="entry name" value="OS05G0203500 PROTEIN"/>
    <property type="match status" value="1"/>
</dbReference>
<keyword evidence="2" id="KW-0479">Metal-binding</keyword>
<dbReference type="EMBL" id="AP008214">
    <property type="protein sequence ID" value="BAF23888.2"/>
    <property type="molecule type" value="Genomic_DNA"/>
</dbReference>
<accession>Q0J577</accession>
<evidence type="ECO:0000313" key="7">
    <source>
        <dbReference type="Proteomes" id="UP000000763"/>
    </source>
</evidence>
<feature type="domain" description="DDE Tnp4" evidence="4">
    <location>
        <begin position="211"/>
        <end position="371"/>
    </location>
</feature>
<dbReference type="InterPro" id="IPR027806">
    <property type="entry name" value="HARBI1_dom"/>
</dbReference>
<sequence length="705" mass="79188">MAAGDQGHVHLRRFNSSNCQAPTIFATIFCSKMDLDSTHQYIVHQRTRTLGVLAVVLAIIHWRCRIRNRRHPRKYGPLVDRDLVRKTRLDDLYNGSDTTCISQLRMRKEVFWKLASKLRDNGLLCDTIHVSVEEQLAMFLHTVGHNLRNRVIGFYVIRSSETVSRYFNEVLKALCCLAKDMIQIRSIETHSKIVSNPGRFYPYFEDCIGALDGTHIPAFVPENIVNRFRGRKSYPTQNVLAAVDFDLRFTYVLVGWEGSAHDSVVLKAALRRSSGIQIPEGKYYLADAGYAARPGILPPFRGVRYHLKEYEGGKSPETPQELFNLRHSSLRTSVERAFGTLKNRFKVLASKPFFPYKVQVKIVIACCVLHNWILDNGPDNIIYDEARWYIHNMDIGGSNKHGKGKSKARKGVGGSGVRSKPINWPPAFSEFLLDCYIEKKLELPPKGVIKKMHHTACTSAINAKYGSTYNVDQINDRGILSKPIQFFDKLQELFSGSSADGAFMEDPSSVADFDDEADELDTFNDMSTYAETKYPQGEDSDKLEADSDDCKEVAALNAATAALNAATSQVSSSHTSGLKPNKKSFKKCGKPKTLPQSHNDKGKLKAKSSSGLHDDDDIDVLITSTLVGIKDNLAKPIQTAAPQDPNAPLWDMLKKIALEPEDKMRVGLHLCKPEFQAHRSFLISMGQEYLERWVYKFLSGDDTGL</sequence>
<dbReference type="Pfam" id="PF26138">
    <property type="entry name" value="DUF8040"/>
    <property type="match status" value="1"/>
</dbReference>
<gene>
    <name evidence="6" type="ordered locus">Os08g0459400</name>
</gene>
<evidence type="ECO:0000256" key="3">
    <source>
        <dbReference type="SAM" id="MobiDB-lite"/>
    </source>
</evidence>
<organism evidence="6 7">
    <name type="scientific">Oryza sativa subsp. japonica</name>
    <name type="common">Rice</name>
    <dbReference type="NCBI Taxonomy" id="39947"/>
    <lineage>
        <taxon>Eukaryota</taxon>
        <taxon>Viridiplantae</taxon>
        <taxon>Streptophyta</taxon>
        <taxon>Embryophyta</taxon>
        <taxon>Tracheophyta</taxon>
        <taxon>Spermatophyta</taxon>
        <taxon>Magnoliopsida</taxon>
        <taxon>Liliopsida</taxon>
        <taxon>Poales</taxon>
        <taxon>Poaceae</taxon>
        <taxon>BOP clade</taxon>
        <taxon>Oryzoideae</taxon>
        <taxon>Oryzeae</taxon>
        <taxon>Oryzinae</taxon>
        <taxon>Oryza</taxon>
        <taxon>Oryza sativa</taxon>
    </lineage>
</organism>
<evidence type="ECO:0000259" key="5">
    <source>
        <dbReference type="Pfam" id="PF26138"/>
    </source>
</evidence>
<feature type="compositionally biased region" description="Basic residues" evidence="3">
    <location>
        <begin position="580"/>
        <end position="590"/>
    </location>
</feature>
<dbReference type="InterPro" id="IPR058353">
    <property type="entry name" value="DUF8040"/>
</dbReference>
<reference evidence="6 7" key="1">
    <citation type="journal article" date="2005" name="Nature">
        <title>The map-based sequence of the rice genome.</title>
        <authorList>
            <consortium name="International rice genome sequencing project (IRGSP)"/>
            <person name="Matsumoto T."/>
            <person name="Wu J."/>
            <person name="Kanamori H."/>
            <person name="Katayose Y."/>
            <person name="Fujisawa M."/>
            <person name="Namiki N."/>
            <person name="Mizuno H."/>
            <person name="Yamamoto K."/>
            <person name="Antonio B.A."/>
            <person name="Baba T."/>
            <person name="Sakata K."/>
            <person name="Nagamura Y."/>
            <person name="Aoki H."/>
            <person name="Arikawa K."/>
            <person name="Arita K."/>
            <person name="Bito T."/>
            <person name="Chiden Y."/>
            <person name="Fujitsuka N."/>
            <person name="Fukunaka R."/>
            <person name="Hamada M."/>
            <person name="Harada C."/>
            <person name="Hayashi A."/>
            <person name="Hijishita S."/>
            <person name="Honda M."/>
            <person name="Hosokawa S."/>
            <person name="Ichikawa Y."/>
            <person name="Idonuma A."/>
            <person name="Iijima M."/>
            <person name="Ikeda M."/>
            <person name="Ikeno M."/>
            <person name="Ito K."/>
            <person name="Ito S."/>
            <person name="Ito T."/>
            <person name="Ito Y."/>
            <person name="Ito Y."/>
            <person name="Iwabuchi A."/>
            <person name="Kamiya K."/>
            <person name="Karasawa W."/>
            <person name="Kurita K."/>
            <person name="Katagiri S."/>
            <person name="Kikuta A."/>
            <person name="Kobayashi H."/>
            <person name="Kobayashi N."/>
            <person name="Machita K."/>
            <person name="Maehara T."/>
            <person name="Masukawa M."/>
            <person name="Mizubayashi T."/>
            <person name="Mukai Y."/>
            <person name="Nagasaki H."/>
            <person name="Nagata Y."/>
            <person name="Naito S."/>
            <person name="Nakashima M."/>
            <person name="Nakama Y."/>
            <person name="Nakamichi Y."/>
            <person name="Nakamura M."/>
            <person name="Meguro A."/>
            <person name="Negishi M."/>
            <person name="Ohta I."/>
            <person name="Ohta T."/>
            <person name="Okamoto M."/>
            <person name="Ono N."/>
            <person name="Saji S."/>
            <person name="Sakaguchi M."/>
            <person name="Sakai K."/>
            <person name="Shibata M."/>
            <person name="Shimokawa T."/>
            <person name="Song J."/>
            <person name="Takazaki Y."/>
            <person name="Terasawa K."/>
            <person name="Tsugane M."/>
            <person name="Tsuji K."/>
            <person name="Ueda S."/>
            <person name="Waki K."/>
            <person name="Yamagata H."/>
            <person name="Yamamoto M."/>
            <person name="Yamamoto S."/>
            <person name="Yamane H."/>
            <person name="Yoshiki S."/>
            <person name="Yoshihara R."/>
            <person name="Yukawa K."/>
            <person name="Zhong H."/>
            <person name="Yano M."/>
            <person name="Yuan Q."/>
            <person name="Ouyang S."/>
            <person name="Liu J."/>
            <person name="Jones K.M."/>
            <person name="Gansberger K."/>
            <person name="Moffat K."/>
            <person name="Hill J."/>
            <person name="Bera J."/>
            <person name="Fadrosh D."/>
            <person name="Jin S."/>
            <person name="Johri S."/>
            <person name="Kim M."/>
            <person name="Overton L."/>
            <person name="Reardon M."/>
            <person name="Tsitrin T."/>
            <person name="Vuong H."/>
            <person name="Weaver B."/>
            <person name="Ciecko A."/>
            <person name="Tallon L."/>
            <person name="Jackson J."/>
            <person name="Pai G."/>
            <person name="Aken S.V."/>
            <person name="Utterback T."/>
            <person name="Reidmuller S."/>
            <person name="Feldblyum T."/>
            <person name="Hsiao J."/>
            <person name="Zismann V."/>
            <person name="Iobst S."/>
            <person name="de Vazeille A.R."/>
            <person name="Buell C.R."/>
            <person name="Ying K."/>
            <person name="Li Y."/>
            <person name="Lu T."/>
            <person name="Huang Y."/>
            <person name="Zhao Q."/>
            <person name="Feng Q."/>
            <person name="Zhang L."/>
            <person name="Zhu J."/>
            <person name="Weng Q."/>
            <person name="Mu J."/>
            <person name="Lu Y."/>
            <person name="Fan D."/>
            <person name="Liu Y."/>
            <person name="Guan J."/>
            <person name="Zhang Y."/>
            <person name="Yu S."/>
            <person name="Liu X."/>
            <person name="Zhang Y."/>
            <person name="Hong G."/>
            <person name="Han B."/>
            <person name="Choisne N."/>
            <person name="Demange N."/>
            <person name="Orjeda G."/>
            <person name="Samain S."/>
            <person name="Cattolico L."/>
            <person name="Pelletier E."/>
            <person name="Couloux A."/>
            <person name="Segurens B."/>
            <person name="Wincker P."/>
            <person name="D'Hont A."/>
            <person name="Scarpelli C."/>
            <person name="Weissenbach J."/>
            <person name="Salanoubat M."/>
            <person name="Quetier F."/>
            <person name="Yu Y."/>
            <person name="Kim H.R."/>
            <person name="Rambo T."/>
            <person name="Currie J."/>
            <person name="Collura K."/>
            <person name="Luo M."/>
            <person name="Yang T."/>
            <person name="Ammiraju J.S.S."/>
            <person name="Engler F."/>
            <person name="Soderlund C."/>
            <person name="Wing R.A."/>
            <person name="Palmer L.E."/>
            <person name="de la Bastide M."/>
            <person name="Spiegel L."/>
            <person name="Nascimento L."/>
            <person name="Zutavern T."/>
            <person name="O'Shaughnessy A."/>
            <person name="Dike S."/>
            <person name="Dedhia N."/>
            <person name="Preston R."/>
            <person name="Balija V."/>
            <person name="McCombie W.R."/>
            <person name="Chow T."/>
            <person name="Chen H."/>
            <person name="Chung M."/>
            <person name="Chen C."/>
            <person name="Shaw J."/>
            <person name="Wu H."/>
            <person name="Hsiao K."/>
            <person name="Chao Y."/>
            <person name="Chu M."/>
            <person name="Cheng C."/>
            <person name="Hour A."/>
            <person name="Lee P."/>
            <person name="Lin S."/>
            <person name="Lin Y."/>
            <person name="Liou J."/>
            <person name="Liu S."/>
            <person name="Hsing Y."/>
            <person name="Raghuvanshi S."/>
            <person name="Mohanty A."/>
            <person name="Bharti A.K."/>
            <person name="Gaur A."/>
            <person name="Gupta V."/>
            <person name="Kumar D."/>
            <person name="Ravi V."/>
            <person name="Vij S."/>
            <person name="Kapur A."/>
            <person name="Khurana P."/>
            <person name="Khurana P."/>
            <person name="Khurana J.P."/>
            <person name="Tyagi A.K."/>
            <person name="Gaikwad K."/>
            <person name="Singh A."/>
            <person name="Dalal V."/>
            <person name="Srivastava S."/>
            <person name="Dixit A."/>
            <person name="Pal A.K."/>
            <person name="Ghazi I.A."/>
            <person name="Yadav M."/>
            <person name="Pandit A."/>
            <person name="Bhargava A."/>
            <person name="Sureshbabu K."/>
            <person name="Batra K."/>
            <person name="Sharma T.R."/>
            <person name="Mohapatra T."/>
            <person name="Singh N.K."/>
            <person name="Messing J."/>
            <person name="Nelson A.B."/>
            <person name="Fuks G."/>
            <person name="Kavchok S."/>
            <person name="Keizer G."/>
            <person name="Linton E."/>
            <person name="Llaca V."/>
            <person name="Song R."/>
            <person name="Tanyolac B."/>
            <person name="Young S."/>
            <person name="Ho-Il K."/>
            <person name="Hahn J.H."/>
            <person name="Sangsakoo G."/>
            <person name="Vanavichit A."/>
            <person name="de Mattos Luiz.A.T."/>
            <person name="Zimmer P.D."/>
            <person name="Malone G."/>
            <person name="Dellagostin O."/>
            <person name="de Oliveira A.C."/>
            <person name="Bevan M."/>
            <person name="Bancroft I."/>
            <person name="Minx P."/>
            <person name="Cordum H."/>
            <person name="Wilson R."/>
            <person name="Cheng Z."/>
            <person name="Jin W."/>
            <person name="Jiang J."/>
            <person name="Leong S.A."/>
            <person name="Iwama H."/>
            <person name="Gojobori T."/>
            <person name="Itoh T."/>
            <person name="Niimura Y."/>
            <person name="Fujii Y."/>
            <person name="Habara T."/>
            <person name="Sakai H."/>
            <person name="Sato Y."/>
            <person name="Wilson G."/>
            <person name="Kumar K."/>
            <person name="McCouch S."/>
            <person name="Juretic N."/>
            <person name="Hoen D."/>
            <person name="Wright S."/>
            <person name="Bruskiewich R."/>
            <person name="Bureau T."/>
            <person name="Miyao A."/>
            <person name="Hirochika H."/>
            <person name="Nishikawa T."/>
            <person name="Kadowaki K."/>
            <person name="Sugiura M."/>
            <person name="Burr B."/>
            <person name="Sasaki T."/>
        </authorList>
    </citation>
    <scope>NUCLEOTIDE SEQUENCE [LARGE SCALE GENOMIC DNA]</scope>
    <source>
        <strain evidence="7">cv. Nipponbare</strain>
    </source>
</reference>
<evidence type="ECO:0000313" key="6">
    <source>
        <dbReference type="EMBL" id="BAF23888.2"/>
    </source>
</evidence>
<dbReference type="PANTHER" id="PTHR47906">
    <property type="entry name" value="OSJNBB0050O03.9 PROTEIN-RELATED"/>
    <property type="match status" value="1"/>
</dbReference>
<dbReference type="AlphaFoldDB" id="Q0J577"/>
<name>Q0J577_ORYSJ</name>
<evidence type="ECO:0000256" key="2">
    <source>
        <dbReference type="ARBA" id="ARBA00022723"/>
    </source>
</evidence>
<evidence type="ECO:0000256" key="1">
    <source>
        <dbReference type="ARBA" id="ARBA00001968"/>
    </source>
</evidence>
<comment type="cofactor">
    <cofactor evidence="1">
        <name>a divalent metal cation</name>
        <dbReference type="ChEBI" id="CHEBI:60240"/>
    </cofactor>
</comment>
<dbReference type="Pfam" id="PF13359">
    <property type="entry name" value="DDE_Tnp_4"/>
    <property type="match status" value="1"/>
</dbReference>
<proteinExistence type="predicted"/>
<feature type="region of interest" description="Disordered" evidence="3">
    <location>
        <begin position="567"/>
        <end position="611"/>
    </location>
</feature>
<evidence type="ECO:0000259" key="4">
    <source>
        <dbReference type="Pfam" id="PF13359"/>
    </source>
</evidence>
<protein>
    <submittedName>
        <fullName evidence="6">Os08g0459400 protein</fullName>
    </submittedName>
</protein>
<dbReference type="GO" id="GO:0046872">
    <property type="term" value="F:metal ion binding"/>
    <property type="evidence" value="ECO:0007669"/>
    <property type="project" value="UniProtKB-KW"/>
</dbReference>
<feature type="domain" description="DUF8040" evidence="5">
    <location>
        <begin position="86"/>
        <end position="175"/>
    </location>
</feature>
<reference evidence="7" key="2">
    <citation type="journal article" date="2008" name="Nucleic Acids Res.">
        <title>The rice annotation project database (RAP-DB): 2008 update.</title>
        <authorList>
            <consortium name="The rice annotation project (RAP)"/>
        </authorList>
    </citation>
    <scope>GENOME REANNOTATION</scope>
    <source>
        <strain evidence="7">cv. Nipponbare</strain>
    </source>
</reference>